<evidence type="ECO:0000313" key="4">
    <source>
        <dbReference type="Proteomes" id="UP001373714"/>
    </source>
</evidence>
<dbReference type="AlphaFoldDB" id="A0AAV9VGQ0"/>
<name>A0AAV9VGQ0_9PEZI</name>
<feature type="compositionally biased region" description="Acidic residues" evidence="1">
    <location>
        <begin position="315"/>
        <end position="339"/>
    </location>
</feature>
<organism evidence="3 4">
    <name type="scientific">Orbilia blumenaviensis</name>
    <dbReference type="NCBI Taxonomy" id="1796055"/>
    <lineage>
        <taxon>Eukaryota</taxon>
        <taxon>Fungi</taxon>
        <taxon>Dikarya</taxon>
        <taxon>Ascomycota</taxon>
        <taxon>Pezizomycotina</taxon>
        <taxon>Orbiliomycetes</taxon>
        <taxon>Orbiliales</taxon>
        <taxon>Orbiliaceae</taxon>
        <taxon>Orbilia</taxon>
    </lineage>
</organism>
<feature type="compositionally biased region" description="Acidic residues" evidence="1">
    <location>
        <begin position="293"/>
        <end position="303"/>
    </location>
</feature>
<gene>
    <name evidence="3" type="ORF">TWF730_004924</name>
</gene>
<feature type="region of interest" description="Disordered" evidence="1">
    <location>
        <begin position="291"/>
        <end position="534"/>
    </location>
</feature>
<feature type="compositionally biased region" description="Basic and acidic residues" evidence="1">
    <location>
        <begin position="366"/>
        <end position="389"/>
    </location>
</feature>
<keyword evidence="4" id="KW-1185">Reference proteome</keyword>
<accession>A0AAV9VGQ0</accession>
<feature type="chain" id="PRO_5043945359" evidence="2">
    <location>
        <begin position="27"/>
        <end position="595"/>
    </location>
</feature>
<reference evidence="3 4" key="1">
    <citation type="submission" date="2019-10" db="EMBL/GenBank/DDBJ databases">
        <authorList>
            <person name="Palmer J.M."/>
        </authorList>
    </citation>
    <scope>NUCLEOTIDE SEQUENCE [LARGE SCALE GENOMIC DNA]</scope>
    <source>
        <strain evidence="3 4">TWF730</strain>
    </source>
</reference>
<evidence type="ECO:0000256" key="2">
    <source>
        <dbReference type="SAM" id="SignalP"/>
    </source>
</evidence>
<dbReference type="EMBL" id="JAVHNS010000002">
    <property type="protein sequence ID" value="KAK6361180.1"/>
    <property type="molecule type" value="Genomic_DNA"/>
</dbReference>
<protein>
    <submittedName>
        <fullName evidence="3">Uncharacterized protein</fullName>
    </submittedName>
</protein>
<proteinExistence type="predicted"/>
<keyword evidence="2" id="KW-0732">Signal</keyword>
<feature type="signal peptide" evidence="2">
    <location>
        <begin position="1"/>
        <end position="26"/>
    </location>
</feature>
<comment type="caution">
    <text evidence="3">The sequence shown here is derived from an EMBL/GenBank/DDBJ whole genome shotgun (WGS) entry which is preliminary data.</text>
</comment>
<evidence type="ECO:0000256" key="1">
    <source>
        <dbReference type="SAM" id="MobiDB-lite"/>
    </source>
</evidence>
<evidence type="ECO:0000313" key="3">
    <source>
        <dbReference type="EMBL" id="KAK6361180.1"/>
    </source>
</evidence>
<dbReference type="Proteomes" id="UP001373714">
    <property type="component" value="Unassembled WGS sequence"/>
</dbReference>
<sequence>MRSQNLRLGFLSLLLTFTHNPDFVYARVPIYHKDALGLVARNPKGNGGISARKITYTPGPIPNEDLPEWFIKDLKKISVREPRIKGSKEFIDLSKTGAQFYGIAGRAKAEEISIHVDDADLITDSNNYRWGGDITDPDSMLLATHMVSADTRYSAIASMYRAATGGYQLVDDFSQVTLYNPKGSAESPYKFLVSRANKMIIIERYRPEDDIAIQPLNFGDIVFLAWSQYAKHKANNGMAKGDINWIGFVDLEDKAQKFIVEGYEAMKASNPNVQLSKPGHDRLILSRITDYSPGEEEGEEDDLTPVPEGSPAGGADEDQDYEELDDFVEEPENDPEGDENPNKNPPERPRQGADLEEEDLGADGKPSGDDLRNPKQDLEEDLGAGRKPQENPPKPPVQSTDPAGDKVAKEMLQAIESNPVVEDGPEPTYTGGSKPPHPQQTAAPSSVREPKETPVETPKPTKPNLNPEDDKVAKEMLQAIESNPVPEGPEPTYTTGSKPAKSAPPAPESTPAPESVAKPSKKKRQAPTSGEDEIEADVYNAFIAIPCVRELTFMCVQKRAQMDHSSVNLVLTQPNRRSEDDSAADIQMLIRISPE</sequence>